<name>A0AA39XMU0_9PEZI</name>
<keyword evidence="1" id="KW-0472">Membrane</keyword>
<dbReference type="EMBL" id="JAULSR010000001">
    <property type="protein sequence ID" value="KAK0636819.1"/>
    <property type="molecule type" value="Genomic_DNA"/>
</dbReference>
<dbReference type="Proteomes" id="UP001174934">
    <property type="component" value="Unassembled WGS sequence"/>
</dbReference>
<evidence type="ECO:0000313" key="3">
    <source>
        <dbReference type="Proteomes" id="UP001174934"/>
    </source>
</evidence>
<keyword evidence="1" id="KW-0812">Transmembrane</keyword>
<gene>
    <name evidence="2" type="ORF">B0T17DRAFT_90866</name>
</gene>
<organism evidence="2 3">
    <name type="scientific">Bombardia bombarda</name>
    <dbReference type="NCBI Taxonomy" id="252184"/>
    <lineage>
        <taxon>Eukaryota</taxon>
        <taxon>Fungi</taxon>
        <taxon>Dikarya</taxon>
        <taxon>Ascomycota</taxon>
        <taxon>Pezizomycotina</taxon>
        <taxon>Sordariomycetes</taxon>
        <taxon>Sordariomycetidae</taxon>
        <taxon>Sordariales</taxon>
        <taxon>Lasiosphaeriaceae</taxon>
        <taxon>Bombardia</taxon>
    </lineage>
</organism>
<keyword evidence="1" id="KW-1133">Transmembrane helix</keyword>
<comment type="caution">
    <text evidence="2">The sequence shown here is derived from an EMBL/GenBank/DDBJ whole genome shotgun (WGS) entry which is preliminary data.</text>
</comment>
<proteinExistence type="predicted"/>
<evidence type="ECO:0000256" key="1">
    <source>
        <dbReference type="SAM" id="Phobius"/>
    </source>
</evidence>
<accession>A0AA39XMU0</accession>
<evidence type="ECO:0000313" key="2">
    <source>
        <dbReference type="EMBL" id="KAK0636819.1"/>
    </source>
</evidence>
<dbReference type="AlphaFoldDB" id="A0AA39XMU0"/>
<sequence length="199" mass="22029">MQIGLVRSSNWRTSPHVVQSRHHLIDDLTLTLALTLALTFATSHIIYIFTFRFCCRPHILSAAHVPPLNLLPAPESLLVCPHLPLRPRSAFWQVFCATGRHIFQSCSPIARATHPSIMILDRIDRIIVLTAHAVSLARASVLQPPSQPFLPLPKISSRRPSAIHLTTITAPPKTVFPTADIMCMSVPYGPTPTKWLGCS</sequence>
<feature type="transmembrane region" description="Helical" evidence="1">
    <location>
        <begin position="28"/>
        <end position="49"/>
    </location>
</feature>
<protein>
    <submittedName>
        <fullName evidence="2">Uncharacterized protein</fullName>
    </submittedName>
</protein>
<reference evidence="2" key="1">
    <citation type="submission" date="2023-06" db="EMBL/GenBank/DDBJ databases">
        <title>Genome-scale phylogeny and comparative genomics of the fungal order Sordariales.</title>
        <authorList>
            <consortium name="Lawrence Berkeley National Laboratory"/>
            <person name="Hensen N."/>
            <person name="Bonometti L."/>
            <person name="Westerberg I."/>
            <person name="Brannstrom I.O."/>
            <person name="Guillou S."/>
            <person name="Cros-Aarteil S."/>
            <person name="Calhoun S."/>
            <person name="Haridas S."/>
            <person name="Kuo A."/>
            <person name="Mondo S."/>
            <person name="Pangilinan J."/>
            <person name="Riley R."/>
            <person name="LaButti K."/>
            <person name="Andreopoulos B."/>
            <person name="Lipzen A."/>
            <person name="Chen C."/>
            <person name="Yanf M."/>
            <person name="Daum C."/>
            <person name="Ng V."/>
            <person name="Clum A."/>
            <person name="Steindorff A."/>
            <person name="Ohm R."/>
            <person name="Martin F."/>
            <person name="Silar P."/>
            <person name="Natvig D."/>
            <person name="Lalanne C."/>
            <person name="Gautier V."/>
            <person name="Ament-velasquez S.L."/>
            <person name="Kruys A."/>
            <person name="Hutchinson M.I."/>
            <person name="Powell A.J."/>
            <person name="Barry K."/>
            <person name="Miller A.N."/>
            <person name="Grigoriev I.V."/>
            <person name="Debuchy R."/>
            <person name="Gladieux P."/>
            <person name="Thoren M.H."/>
            <person name="Johannesson H."/>
        </authorList>
    </citation>
    <scope>NUCLEOTIDE SEQUENCE</scope>
    <source>
        <strain evidence="2">SMH3391-2</strain>
    </source>
</reference>
<keyword evidence="3" id="KW-1185">Reference proteome</keyword>